<sequence>MAEQSISCKRSSCSNCDNADSLGFDFTMAFQPIIDAEKQQVFGYEALVRGINNESAWSVISQINNDNRYTFDQLCRVKAIALAAKLDIKSYLSINFLPNAIYKPERCIRTTLEAANKYNFPTNRIMFEFTEVEKVEDSQHVKLVVKYYQSLGFLTATDDFGAGYSGLNLLADFQTNIVKLDMALVRNIDKDSVRQVIVKNCLNMFNELNITALAEGIETLGEYQWLRDAGIVLMQGYLFAKPGFECLPEVDFSTL</sequence>
<dbReference type="SUPFAM" id="SSF141868">
    <property type="entry name" value="EAL domain-like"/>
    <property type="match status" value="1"/>
</dbReference>
<evidence type="ECO:0000313" key="2">
    <source>
        <dbReference type="EMBL" id="CAH9060046.1"/>
    </source>
</evidence>
<dbReference type="Proteomes" id="UP001152467">
    <property type="component" value="Unassembled WGS sequence"/>
</dbReference>
<dbReference type="InterPro" id="IPR001633">
    <property type="entry name" value="EAL_dom"/>
</dbReference>
<name>A0A9W4QZF1_9GAMM</name>
<proteinExistence type="predicted"/>
<dbReference type="Pfam" id="PF00563">
    <property type="entry name" value="EAL"/>
    <property type="match status" value="1"/>
</dbReference>
<dbReference type="PANTHER" id="PTHR33121:SF15">
    <property type="entry name" value="BLUE LIGHT- AND TEMPERATURE-REGULATED ANTIREPRESSOR BLUF"/>
    <property type="match status" value="1"/>
</dbReference>
<dbReference type="InterPro" id="IPR035919">
    <property type="entry name" value="EAL_sf"/>
</dbReference>
<dbReference type="SMART" id="SM00052">
    <property type="entry name" value="EAL"/>
    <property type="match status" value="1"/>
</dbReference>
<reference evidence="2" key="1">
    <citation type="submission" date="2022-07" db="EMBL/GenBank/DDBJ databases">
        <authorList>
            <person name="Criscuolo A."/>
        </authorList>
    </citation>
    <scope>NUCLEOTIDE SEQUENCE</scope>
    <source>
        <strain evidence="2">CIP111854</strain>
    </source>
</reference>
<evidence type="ECO:0000259" key="1">
    <source>
        <dbReference type="PROSITE" id="PS50883"/>
    </source>
</evidence>
<dbReference type="InterPro" id="IPR050706">
    <property type="entry name" value="Cyclic-di-GMP_PDE-like"/>
</dbReference>
<protein>
    <submittedName>
        <fullName evidence="2">Blue light- and temperature-regulated antirepressor BluF</fullName>
    </submittedName>
</protein>
<dbReference type="EMBL" id="CAMAPC010000009">
    <property type="protein sequence ID" value="CAH9060046.1"/>
    <property type="molecule type" value="Genomic_DNA"/>
</dbReference>
<dbReference type="PROSITE" id="PS50883">
    <property type="entry name" value="EAL"/>
    <property type="match status" value="1"/>
</dbReference>
<comment type="caution">
    <text evidence="2">The sequence shown here is derived from an EMBL/GenBank/DDBJ whole genome shotgun (WGS) entry which is preliminary data.</text>
</comment>
<dbReference type="PANTHER" id="PTHR33121">
    <property type="entry name" value="CYCLIC DI-GMP PHOSPHODIESTERASE PDEF"/>
    <property type="match status" value="1"/>
</dbReference>
<dbReference type="GO" id="GO:0071111">
    <property type="term" value="F:cyclic-guanylate-specific phosphodiesterase activity"/>
    <property type="evidence" value="ECO:0007669"/>
    <property type="project" value="InterPro"/>
</dbReference>
<keyword evidence="3" id="KW-1185">Reference proteome</keyword>
<dbReference type="AlphaFoldDB" id="A0A9W4QZF1"/>
<evidence type="ECO:0000313" key="3">
    <source>
        <dbReference type="Proteomes" id="UP001152467"/>
    </source>
</evidence>
<organism evidence="2 3">
    <name type="scientific">Pseudoalteromonas holothuriae</name>
    <dbReference type="NCBI Taxonomy" id="2963714"/>
    <lineage>
        <taxon>Bacteria</taxon>
        <taxon>Pseudomonadati</taxon>
        <taxon>Pseudomonadota</taxon>
        <taxon>Gammaproteobacteria</taxon>
        <taxon>Alteromonadales</taxon>
        <taxon>Pseudoalteromonadaceae</taxon>
        <taxon>Pseudoalteromonas</taxon>
    </lineage>
</organism>
<dbReference type="CDD" id="cd01948">
    <property type="entry name" value="EAL"/>
    <property type="match status" value="1"/>
</dbReference>
<feature type="domain" description="EAL" evidence="1">
    <location>
        <begin position="9"/>
        <end position="255"/>
    </location>
</feature>
<dbReference type="Gene3D" id="3.20.20.450">
    <property type="entry name" value="EAL domain"/>
    <property type="match status" value="1"/>
</dbReference>
<accession>A0A9W4QZF1</accession>
<gene>
    <name evidence="2" type="primary">bluF</name>
    <name evidence="2" type="ORF">PSECIP111854_02527</name>
</gene>
<dbReference type="RefSeq" id="WP_261626531.1">
    <property type="nucleotide sequence ID" value="NZ_CAMAPC010000009.1"/>
</dbReference>